<name>E2A034_CAMFO</name>
<feature type="compositionally biased region" description="Acidic residues" evidence="1">
    <location>
        <begin position="124"/>
        <end position="144"/>
    </location>
</feature>
<dbReference type="AlphaFoldDB" id="E2A034"/>
<sequence length="162" mass="18171">MDRSKGYGEYGICSEEGWNDGWEDGKWRDRGGAKRIEEAYGGEGAEFEDHAATADIEDNAKDDNDERGNLIANETSVIEEDVEEADLESKGEGSRGIQNEENNSEKDNSDSDSDSDSNSSSSENEGEEEEEEEEEESENENENESDTRTEPDRPRDLEQSER</sequence>
<feature type="compositionally biased region" description="Basic and acidic residues" evidence="1">
    <location>
        <begin position="47"/>
        <end position="68"/>
    </location>
</feature>
<protein>
    <submittedName>
        <fullName evidence="2">Uncharacterized protein</fullName>
    </submittedName>
</protein>
<proteinExistence type="predicted"/>
<keyword evidence="3" id="KW-1185">Reference proteome</keyword>
<dbReference type="EMBL" id="GL435545">
    <property type="protein sequence ID" value="EFN73207.1"/>
    <property type="molecule type" value="Genomic_DNA"/>
</dbReference>
<accession>E2A034</accession>
<feature type="compositionally biased region" description="Basic and acidic residues" evidence="1">
    <location>
        <begin position="23"/>
        <end position="38"/>
    </location>
</feature>
<reference evidence="2 3" key="1">
    <citation type="journal article" date="2010" name="Science">
        <title>Genomic comparison of the ants Camponotus floridanus and Harpegnathos saltator.</title>
        <authorList>
            <person name="Bonasio R."/>
            <person name="Zhang G."/>
            <person name="Ye C."/>
            <person name="Mutti N.S."/>
            <person name="Fang X."/>
            <person name="Qin N."/>
            <person name="Donahue G."/>
            <person name="Yang P."/>
            <person name="Li Q."/>
            <person name="Li C."/>
            <person name="Zhang P."/>
            <person name="Huang Z."/>
            <person name="Berger S.L."/>
            <person name="Reinberg D."/>
            <person name="Wang J."/>
            <person name="Liebig J."/>
        </authorList>
    </citation>
    <scope>NUCLEOTIDE SEQUENCE [LARGE SCALE GENOMIC DNA]</scope>
    <source>
        <strain evidence="3">C129</strain>
    </source>
</reference>
<evidence type="ECO:0000313" key="2">
    <source>
        <dbReference type="EMBL" id="EFN73207.1"/>
    </source>
</evidence>
<organism evidence="3">
    <name type="scientific">Camponotus floridanus</name>
    <name type="common">Florida carpenter ant</name>
    <dbReference type="NCBI Taxonomy" id="104421"/>
    <lineage>
        <taxon>Eukaryota</taxon>
        <taxon>Metazoa</taxon>
        <taxon>Ecdysozoa</taxon>
        <taxon>Arthropoda</taxon>
        <taxon>Hexapoda</taxon>
        <taxon>Insecta</taxon>
        <taxon>Pterygota</taxon>
        <taxon>Neoptera</taxon>
        <taxon>Endopterygota</taxon>
        <taxon>Hymenoptera</taxon>
        <taxon>Apocrita</taxon>
        <taxon>Aculeata</taxon>
        <taxon>Formicoidea</taxon>
        <taxon>Formicidae</taxon>
        <taxon>Formicinae</taxon>
        <taxon>Camponotus</taxon>
    </lineage>
</organism>
<feature type="region of interest" description="Disordered" evidence="1">
    <location>
        <begin position="1"/>
        <end position="162"/>
    </location>
</feature>
<dbReference type="InParanoid" id="E2A034"/>
<evidence type="ECO:0000256" key="1">
    <source>
        <dbReference type="SAM" id="MobiDB-lite"/>
    </source>
</evidence>
<feature type="compositionally biased region" description="Acidic residues" evidence="1">
    <location>
        <begin position="77"/>
        <end position="86"/>
    </location>
</feature>
<feature type="compositionally biased region" description="Basic and acidic residues" evidence="1">
    <location>
        <begin position="145"/>
        <end position="162"/>
    </location>
</feature>
<dbReference type="Proteomes" id="UP000000311">
    <property type="component" value="Unassembled WGS sequence"/>
</dbReference>
<evidence type="ECO:0000313" key="3">
    <source>
        <dbReference type="Proteomes" id="UP000000311"/>
    </source>
</evidence>
<gene>
    <name evidence="2" type="ORF">EAG_06721</name>
</gene>